<evidence type="ECO:0000256" key="6">
    <source>
        <dbReference type="ARBA" id="ARBA00023136"/>
    </source>
</evidence>
<evidence type="ECO:0000256" key="1">
    <source>
        <dbReference type="ARBA" id="ARBA00004162"/>
    </source>
</evidence>
<dbReference type="Gene3D" id="3.30.420.270">
    <property type="match status" value="1"/>
</dbReference>
<keyword evidence="4 7" id="KW-0812">Transmembrane</keyword>
<evidence type="ECO:0000313" key="9">
    <source>
        <dbReference type="EMBL" id="MFN2975889.1"/>
    </source>
</evidence>
<evidence type="ECO:0000256" key="4">
    <source>
        <dbReference type="ARBA" id="ARBA00022692"/>
    </source>
</evidence>
<evidence type="ECO:0000256" key="3">
    <source>
        <dbReference type="ARBA" id="ARBA00022475"/>
    </source>
</evidence>
<accession>A0ABW9KJB7</accession>
<dbReference type="Pfam" id="PF02472">
    <property type="entry name" value="ExbD"/>
    <property type="match status" value="1"/>
</dbReference>
<dbReference type="InterPro" id="IPR003400">
    <property type="entry name" value="ExbD"/>
</dbReference>
<dbReference type="EMBL" id="JBJYXY010000001">
    <property type="protein sequence ID" value="MFN2975889.1"/>
    <property type="molecule type" value="Genomic_DNA"/>
</dbReference>
<comment type="caution">
    <text evidence="9">The sequence shown here is derived from an EMBL/GenBank/DDBJ whole genome shotgun (WGS) entry which is preliminary data.</text>
</comment>
<proteinExistence type="inferred from homology"/>
<gene>
    <name evidence="9" type="ORF">ACK2TP_08950</name>
</gene>
<dbReference type="PANTHER" id="PTHR30558">
    <property type="entry name" value="EXBD MEMBRANE COMPONENT OF PMF-DRIVEN MACROMOLECULE IMPORT SYSTEM"/>
    <property type="match status" value="1"/>
</dbReference>
<evidence type="ECO:0000313" key="10">
    <source>
        <dbReference type="Proteomes" id="UP001634747"/>
    </source>
</evidence>
<dbReference type="RefSeq" id="WP_263412605.1">
    <property type="nucleotide sequence ID" value="NZ_BAABBH010000001.1"/>
</dbReference>
<keyword evidence="5 8" id="KW-1133">Transmembrane helix</keyword>
<keyword evidence="7" id="KW-0813">Transport</keyword>
<evidence type="ECO:0000256" key="8">
    <source>
        <dbReference type="SAM" id="Phobius"/>
    </source>
</evidence>
<organism evidence="9 10">
    <name type="scientific">Terriglobus aquaticus</name>
    <dbReference type="NCBI Taxonomy" id="940139"/>
    <lineage>
        <taxon>Bacteria</taxon>
        <taxon>Pseudomonadati</taxon>
        <taxon>Acidobacteriota</taxon>
        <taxon>Terriglobia</taxon>
        <taxon>Terriglobales</taxon>
        <taxon>Acidobacteriaceae</taxon>
        <taxon>Terriglobus</taxon>
    </lineage>
</organism>
<dbReference type="PANTHER" id="PTHR30558:SF7">
    <property type="entry name" value="TOL-PAL SYSTEM PROTEIN TOLR"/>
    <property type="match status" value="1"/>
</dbReference>
<keyword evidence="7" id="KW-0653">Protein transport</keyword>
<evidence type="ECO:0000256" key="7">
    <source>
        <dbReference type="RuleBase" id="RU003879"/>
    </source>
</evidence>
<protein>
    <submittedName>
        <fullName evidence="9">ExbD/TolR family protein</fullName>
    </submittedName>
</protein>
<name>A0ABW9KJB7_9BACT</name>
<comment type="subcellular location">
    <subcellularLocation>
        <location evidence="1">Cell membrane</location>
        <topology evidence="1">Single-pass membrane protein</topology>
    </subcellularLocation>
    <subcellularLocation>
        <location evidence="7">Cell membrane</location>
        <topology evidence="7">Single-pass type II membrane protein</topology>
    </subcellularLocation>
</comment>
<comment type="similarity">
    <text evidence="2 7">Belongs to the ExbD/TolR family.</text>
</comment>
<evidence type="ECO:0000256" key="2">
    <source>
        <dbReference type="ARBA" id="ARBA00005811"/>
    </source>
</evidence>
<keyword evidence="10" id="KW-1185">Reference proteome</keyword>
<keyword evidence="3" id="KW-1003">Cell membrane</keyword>
<reference evidence="9 10" key="1">
    <citation type="submission" date="2024-12" db="EMBL/GenBank/DDBJ databases">
        <authorList>
            <person name="Lee Y."/>
        </authorList>
    </citation>
    <scope>NUCLEOTIDE SEQUENCE [LARGE SCALE GENOMIC DNA]</scope>
    <source>
        <strain evidence="9 10">03SUJ4</strain>
    </source>
</reference>
<evidence type="ECO:0000256" key="5">
    <source>
        <dbReference type="ARBA" id="ARBA00022989"/>
    </source>
</evidence>
<feature type="transmembrane region" description="Helical" evidence="8">
    <location>
        <begin position="21"/>
        <end position="39"/>
    </location>
</feature>
<dbReference type="Proteomes" id="UP001634747">
    <property type="component" value="Unassembled WGS sequence"/>
</dbReference>
<sequence length="140" mass="15003">MAFSSGGRRQAGLAEINITPLVDVVLVLLLIFMLTAPVLQSGIEVAVPQTRAVNQLTEEHSVVTIDADQRVYFQDKPVSLDQLPGLVSQGAGDASKRVIYVRADGKVPFEAFASVMDAVKRGGVTNISVVTRPFDQTVAH</sequence>
<keyword evidence="6 8" id="KW-0472">Membrane</keyword>